<dbReference type="PANTHER" id="PTHR12025">
    <property type="entry name" value="VASCULAR ENDOTHELIAL GROWTH FACTOR"/>
    <property type="match status" value="1"/>
</dbReference>
<dbReference type="InterPro" id="IPR050507">
    <property type="entry name" value="PDGF/VEGF_growth_factor"/>
</dbReference>
<dbReference type="GO" id="GO:0042056">
    <property type="term" value="F:chemoattractant activity"/>
    <property type="evidence" value="ECO:0007669"/>
    <property type="project" value="TreeGrafter"/>
</dbReference>
<dbReference type="GO" id="GO:0050930">
    <property type="term" value="P:induction of positive chemotaxis"/>
    <property type="evidence" value="ECO:0007669"/>
    <property type="project" value="TreeGrafter"/>
</dbReference>
<dbReference type="AlphaFoldDB" id="A0A6J2V4V4"/>
<dbReference type="InterPro" id="IPR029034">
    <property type="entry name" value="Cystine-knot_cytokine"/>
</dbReference>
<dbReference type="PROSITE" id="PS50278">
    <property type="entry name" value="PDGF_2"/>
    <property type="match status" value="1"/>
</dbReference>
<evidence type="ECO:0000313" key="7">
    <source>
        <dbReference type="RefSeq" id="XP_030628000.1"/>
    </source>
</evidence>
<keyword evidence="4" id="KW-0732">Signal</keyword>
<dbReference type="GO" id="GO:0002040">
    <property type="term" value="P:sprouting angiogenesis"/>
    <property type="evidence" value="ECO:0007669"/>
    <property type="project" value="TreeGrafter"/>
</dbReference>
<dbReference type="InParanoid" id="A0A6J2V4V4"/>
<dbReference type="GO" id="GO:0045766">
    <property type="term" value="P:positive regulation of angiogenesis"/>
    <property type="evidence" value="ECO:0007669"/>
    <property type="project" value="TreeGrafter"/>
</dbReference>
<accession>A0A6J2V4V4</accession>
<dbReference type="GO" id="GO:0038084">
    <property type="term" value="P:vascular endothelial growth factor signaling pathway"/>
    <property type="evidence" value="ECO:0007669"/>
    <property type="project" value="TreeGrafter"/>
</dbReference>
<dbReference type="Pfam" id="PF00341">
    <property type="entry name" value="PDGF"/>
    <property type="match status" value="1"/>
</dbReference>
<dbReference type="GO" id="GO:0008083">
    <property type="term" value="F:growth factor activity"/>
    <property type="evidence" value="ECO:0007669"/>
    <property type="project" value="UniProtKB-KW"/>
</dbReference>
<dbReference type="SMART" id="SM00141">
    <property type="entry name" value="PDGF"/>
    <property type="match status" value="1"/>
</dbReference>
<evidence type="ECO:0000259" key="5">
    <source>
        <dbReference type="PROSITE" id="PS50278"/>
    </source>
</evidence>
<dbReference type="GO" id="GO:0016020">
    <property type="term" value="C:membrane"/>
    <property type="evidence" value="ECO:0007669"/>
    <property type="project" value="InterPro"/>
</dbReference>
<dbReference type="GeneID" id="115810213"/>
<dbReference type="CTD" id="101883508"/>
<evidence type="ECO:0000256" key="3">
    <source>
        <dbReference type="RuleBase" id="RU003818"/>
    </source>
</evidence>
<evidence type="ECO:0000313" key="6">
    <source>
        <dbReference type="Proteomes" id="UP000504632"/>
    </source>
</evidence>
<dbReference type="OrthoDB" id="6370328at2759"/>
<dbReference type="GO" id="GO:0005615">
    <property type="term" value="C:extracellular space"/>
    <property type="evidence" value="ECO:0007669"/>
    <property type="project" value="TreeGrafter"/>
</dbReference>
<protein>
    <submittedName>
        <fullName evidence="7">Placenta growth factor</fullName>
    </submittedName>
</protein>
<feature type="domain" description="Platelet-derived growth factor (PDGF) family profile" evidence="5">
    <location>
        <begin position="33"/>
        <end position="130"/>
    </location>
</feature>
<keyword evidence="2" id="KW-1015">Disulfide bond</keyword>
<name>A0A6J2V4V4_CHACN</name>
<dbReference type="Gene3D" id="2.10.90.10">
    <property type="entry name" value="Cystine-knot cytokines"/>
    <property type="match status" value="1"/>
</dbReference>
<dbReference type="Proteomes" id="UP000504632">
    <property type="component" value="Chromosome 4"/>
</dbReference>
<dbReference type="GO" id="GO:0001666">
    <property type="term" value="P:response to hypoxia"/>
    <property type="evidence" value="ECO:0007669"/>
    <property type="project" value="TreeGrafter"/>
</dbReference>
<dbReference type="GO" id="GO:0001938">
    <property type="term" value="P:positive regulation of endothelial cell proliferation"/>
    <property type="evidence" value="ECO:0007669"/>
    <property type="project" value="TreeGrafter"/>
</dbReference>
<dbReference type="GO" id="GO:0060754">
    <property type="term" value="P:positive regulation of mast cell chemotaxis"/>
    <property type="evidence" value="ECO:0007669"/>
    <property type="project" value="TreeGrafter"/>
</dbReference>
<dbReference type="GO" id="GO:0048010">
    <property type="term" value="P:vascular endothelial growth factor receptor signaling pathway"/>
    <property type="evidence" value="ECO:0007669"/>
    <property type="project" value="TreeGrafter"/>
</dbReference>
<keyword evidence="6" id="KW-1185">Reference proteome</keyword>
<comment type="similarity">
    <text evidence="3">Belongs to the PDGF/VEGF growth factor family.</text>
</comment>
<sequence>MTNLVSILLILTVVLVHLSPAQDSAPLSKSHSKVMLFHEAWARSVCRSLERMVQVEQEYPGGVEHIFSPGCVPLQRCSGCCSDEKLECYPTRTQNVTIQLLRITPAERTREYVLLSFLEHHTCECRCRQPHI</sequence>
<feature type="chain" id="PRO_5026928619" evidence="4">
    <location>
        <begin position="22"/>
        <end position="132"/>
    </location>
</feature>
<dbReference type="SUPFAM" id="SSF57501">
    <property type="entry name" value="Cystine-knot cytokines"/>
    <property type="match status" value="1"/>
</dbReference>
<dbReference type="RefSeq" id="XP_030628000.1">
    <property type="nucleotide sequence ID" value="XM_030772140.1"/>
</dbReference>
<gene>
    <name evidence="7" type="primary">pgfa</name>
</gene>
<evidence type="ECO:0000256" key="2">
    <source>
        <dbReference type="ARBA" id="ARBA00023157"/>
    </source>
</evidence>
<keyword evidence="1 3" id="KW-0339">Growth factor</keyword>
<proteinExistence type="inferred from homology"/>
<dbReference type="PANTHER" id="PTHR12025:SF9">
    <property type="entry name" value="PLACENTA GROWTH FACTOR"/>
    <property type="match status" value="1"/>
</dbReference>
<evidence type="ECO:0000256" key="1">
    <source>
        <dbReference type="ARBA" id="ARBA00023030"/>
    </source>
</evidence>
<dbReference type="CDD" id="cd00135">
    <property type="entry name" value="PDGF"/>
    <property type="match status" value="1"/>
</dbReference>
<dbReference type="InterPro" id="IPR000072">
    <property type="entry name" value="PDGF/VEGF_dom"/>
</dbReference>
<feature type="signal peptide" evidence="4">
    <location>
        <begin position="1"/>
        <end position="21"/>
    </location>
</feature>
<organism evidence="6 7">
    <name type="scientific">Chanos chanos</name>
    <name type="common">Milkfish</name>
    <name type="synonym">Mugil chanos</name>
    <dbReference type="NCBI Taxonomy" id="29144"/>
    <lineage>
        <taxon>Eukaryota</taxon>
        <taxon>Metazoa</taxon>
        <taxon>Chordata</taxon>
        <taxon>Craniata</taxon>
        <taxon>Vertebrata</taxon>
        <taxon>Euteleostomi</taxon>
        <taxon>Actinopterygii</taxon>
        <taxon>Neopterygii</taxon>
        <taxon>Teleostei</taxon>
        <taxon>Ostariophysi</taxon>
        <taxon>Gonorynchiformes</taxon>
        <taxon>Chanidae</taxon>
        <taxon>Chanos</taxon>
    </lineage>
</organism>
<evidence type="ECO:0000256" key="4">
    <source>
        <dbReference type="SAM" id="SignalP"/>
    </source>
</evidence>
<reference evidence="7" key="1">
    <citation type="submission" date="2025-08" db="UniProtKB">
        <authorList>
            <consortium name="RefSeq"/>
        </authorList>
    </citation>
    <scope>IDENTIFICATION</scope>
</reference>
<dbReference type="GO" id="GO:0005172">
    <property type="term" value="F:vascular endothelial growth factor receptor binding"/>
    <property type="evidence" value="ECO:0007669"/>
    <property type="project" value="TreeGrafter"/>
</dbReference>